<dbReference type="AlphaFoldDB" id="A0A9Q3IC70"/>
<reference evidence="2" key="1">
    <citation type="submission" date="2021-03" db="EMBL/GenBank/DDBJ databases">
        <title>Draft genome sequence of rust myrtle Austropuccinia psidii MF-1, a brazilian biotype.</title>
        <authorList>
            <person name="Quecine M.C."/>
            <person name="Pachon D.M.R."/>
            <person name="Bonatelli M.L."/>
            <person name="Correr F.H."/>
            <person name="Franceschini L.M."/>
            <person name="Leite T.F."/>
            <person name="Margarido G.R.A."/>
            <person name="Almeida C.A."/>
            <person name="Ferrarezi J.A."/>
            <person name="Labate C.A."/>
        </authorList>
    </citation>
    <scope>NUCLEOTIDE SEQUENCE</scope>
    <source>
        <strain evidence="2">MF-1</strain>
    </source>
</reference>
<evidence type="ECO:0000256" key="1">
    <source>
        <dbReference type="SAM" id="MobiDB-lite"/>
    </source>
</evidence>
<feature type="region of interest" description="Disordered" evidence="1">
    <location>
        <begin position="16"/>
        <end position="60"/>
    </location>
</feature>
<dbReference type="EMBL" id="AVOT02042418">
    <property type="protein sequence ID" value="MBW0537821.1"/>
    <property type="molecule type" value="Genomic_DNA"/>
</dbReference>
<proteinExistence type="predicted"/>
<dbReference type="Proteomes" id="UP000765509">
    <property type="component" value="Unassembled WGS sequence"/>
</dbReference>
<organism evidence="2 3">
    <name type="scientific">Austropuccinia psidii MF-1</name>
    <dbReference type="NCBI Taxonomy" id="1389203"/>
    <lineage>
        <taxon>Eukaryota</taxon>
        <taxon>Fungi</taxon>
        <taxon>Dikarya</taxon>
        <taxon>Basidiomycota</taxon>
        <taxon>Pucciniomycotina</taxon>
        <taxon>Pucciniomycetes</taxon>
        <taxon>Pucciniales</taxon>
        <taxon>Sphaerophragmiaceae</taxon>
        <taxon>Austropuccinia</taxon>
    </lineage>
</organism>
<gene>
    <name evidence="2" type="ORF">O181_077536</name>
</gene>
<protein>
    <submittedName>
        <fullName evidence="2">Uncharacterized protein</fullName>
    </submittedName>
</protein>
<feature type="compositionally biased region" description="Polar residues" evidence="1">
    <location>
        <begin position="27"/>
        <end position="37"/>
    </location>
</feature>
<comment type="caution">
    <text evidence="2">The sequence shown here is derived from an EMBL/GenBank/DDBJ whole genome shotgun (WGS) entry which is preliminary data.</text>
</comment>
<accession>A0A9Q3IC70</accession>
<keyword evidence="3" id="KW-1185">Reference proteome</keyword>
<evidence type="ECO:0000313" key="3">
    <source>
        <dbReference type="Proteomes" id="UP000765509"/>
    </source>
</evidence>
<evidence type="ECO:0000313" key="2">
    <source>
        <dbReference type="EMBL" id="MBW0537821.1"/>
    </source>
</evidence>
<sequence>MGPLGPFWTKFNVAKGEVHQPPRPGGFQSQPSHTGQKGPQEPHVGQFQPMASGNDQRPPARLCLNSGEYLSFLNLPHTKGSRCGAYMV</sequence>
<name>A0A9Q3IC70_9BASI</name>